<feature type="domain" description="FAD-binding" evidence="6">
    <location>
        <begin position="4"/>
        <end position="348"/>
    </location>
</feature>
<gene>
    <name evidence="7" type="ORF">EV675_0961</name>
</gene>
<dbReference type="GO" id="GO:0004497">
    <property type="term" value="F:monooxygenase activity"/>
    <property type="evidence" value="ECO:0007669"/>
    <property type="project" value="UniProtKB-KW"/>
</dbReference>
<dbReference type="Proteomes" id="UP000292445">
    <property type="component" value="Unassembled WGS sequence"/>
</dbReference>
<dbReference type="PANTHER" id="PTHR13789:SF318">
    <property type="entry name" value="GERANYLGERANYL DIPHOSPHATE REDUCTASE"/>
    <property type="match status" value="1"/>
</dbReference>
<dbReference type="InterPro" id="IPR050493">
    <property type="entry name" value="FAD-dep_Monooxygenase_BioMet"/>
</dbReference>
<comment type="caution">
    <text evidence="7">The sequence shown here is derived from an EMBL/GenBank/DDBJ whole genome shotgun (WGS) entry which is preliminary data.</text>
</comment>
<dbReference type="InterPro" id="IPR036188">
    <property type="entry name" value="FAD/NAD-bd_sf"/>
</dbReference>
<keyword evidence="2" id="KW-0285">Flavoprotein</keyword>
<evidence type="ECO:0000313" key="7">
    <source>
        <dbReference type="EMBL" id="RZS84940.1"/>
    </source>
</evidence>
<protein>
    <submittedName>
        <fullName evidence="7">Salicylate hydroxylase</fullName>
    </submittedName>
</protein>
<keyword evidence="5" id="KW-0503">Monooxygenase</keyword>
<keyword evidence="8" id="KW-1185">Reference proteome</keyword>
<dbReference type="EMBL" id="SGXC01000001">
    <property type="protein sequence ID" value="RZS84940.1"/>
    <property type="molecule type" value="Genomic_DNA"/>
</dbReference>
<sequence length="401" mass="44217">MTQHVAIIGAGIGGLAAALALLRRGIDVDVYEQATDLKEVGAGIQTTPNGSRVLLELGLGDELQRHATFSKGKDTYLWNTGQKRPFMPLGEQSVDSYGAPYVTFHRADLHGMLLRAVLQAKPGAVHLGRQLDALSQDGHGVRMRFVDGTEATAPLMVGADGIHSRVRQILLGPDKPEFTGCMAWRGLIPAEAIQGAIDLVGGSMWLGPTAHIVTYPVRQGKLLNFIGMVDQDNWLIESWNAAGTTEECLADFAGWHPHVQLMVRNITIPYKWALMVRAPLERWTEGRITLLGDACHSTLPFLSQGANMALEDGLILARCLQAYGDDPGHALRNYESLRRPRTANITRSSAEQVRRVHNPELADPAGAQRYIEREWGQQQVEERYRWIYGYDARTVELESAA</sequence>
<evidence type="ECO:0000256" key="5">
    <source>
        <dbReference type="ARBA" id="ARBA00023033"/>
    </source>
</evidence>
<dbReference type="OrthoDB" id="8591538at2"/>
<dbReference type="PANTHER" id="PTHR13789">
    <property type="entry name" value="MONOOXYGENASE"/>
    <property type="match status" value="1"/>
</dbReference>
<dbReference type="GO" id="GO:0071949">
    <property type="term" value="F:FAD binding"/>
    <property type="evidence" value="ECO:0007669"/>
    <property type="project" value="InterPro"/>
</dbReference>
<dbReference type="PRINTS" id="PR00420">
    <property type="entry name" value="RNGMNOXGNASE"/>
</dbReference>
<dbReference type="SUPFAM" id="SSF54373">
    <property type="entry name" value="FAD-linked reductases, C-terminal domain"/>
    <property type="match status" value="1"/>
</dbReference>
<dbReference type="SUPFAM" id="SSF51905">
    <property type="entry name" value="FAD/NAD(P)-binding domain"/>
    <property type="match status" value="1"/>
</dbReference>
<dbReference type="InterPro" id="IPR002938">
    <property type="entry name" value="FAD-bd"/>
</dbReference>
<evidence type="ECO:0000256" key="1">
    <source>
        <dbReference type="ARBA" id="ARBA00001974"/>
    </source>
</evidence>
<dbReference type="AlphaFoldDB" id="A0A4Q7NKB0"/>
<keyword evidence="3" id="KW-0274">FAD</keyword>
<evidence type="ECO:0000256" key="3">
    <source>
        <dbReference type="ARBA" id="ARBA00022827"/>
    </source>
</evidence>
<reference evidence="7 8" key="1">
    <citation type="submission" date="2019-02" db="EMBL/GenBank/DDBJ databases">
        <title>Genomic Encyclopedia of Type Strains, Phase IV (KMG-IV): sequencing the most valuable type-strain genomes for metagenomic binning, comparative biology and taxonomic classification.</title>
        <authorList>
            <person name="Goeker M."/>
        </authorList>
    </citation>
    <scope>NUCLEOTIDE SEQUENCE [LARGE SCALE GENOMIC DNA]</scope>
    <source>
        <strain evidence="7 8">K24</strain>
    </source>
</reference>
<comment type="cofactor">
    <cofactor evidence="1">
        <name>FAD</name>
        <dbReference type="ChEBI" id="CHEBI:57692"/>
    </cofactor>
</comment>
<dbReference type="Pfam" id="PF01494">
    <property type="entry name" value="FAD_binding_3"/>
    <property type="match status" value="1"/>
</dbReference>
<accession>A0A4Q7NKB0</accession>
<evidence type="ECO:0000259" key="6">
    <source>
        <dbReference type="Pfam" id="PF01494"/>
    </source>
</evidence>
<proteinExistence type="predicted"/>
<dbReference type="RefSeq" id="WP_130356251.1">
    <property type="nucleotide sequence ID" value="NZ_SGXC01000001.1"/>
</dbReference>
<name>A0A4Q7NKB0_9BURK</name>
<evidence type="ECO:0000256" key="2">
    <source>
        <dbReference type="ARBA" id="ARBA00022630"/>
    </source>
</evidence>
<dbReference type="Gene3D" id="3.50.50.60">
    <property type="entry name" value="FAD/NAD(P)-binding domain"/>
    <property type="match status" value="1"/>
</dbReference>
<evidence type="ECO:0000256" key="4">
    <source>
        <dbReference type="ARBA" id="ARBA00023002"/>
    </source>
</evidence>
<keyword evidence="4" id="KW-0560">Oxidoreductase</keyword>
<evidence type="ECO:0000313" key="8">
    <source>
        <dbReference type="Proteomes" id="UP000292445"/>
    </source>
</evidence>
<organism evidence="7 8">
    <name type="scientific">Pigmentiphaga kullae</name>
    <dbReference type="NCBI Taxonomy" id="151784"/>
    <lineage>
        <taxon>Bacteria</taxon>
        <taxon>Pseudomonadati</taxon>
        <taxon>Pseudomonadota</taxon>
        <taxon>Betaproteobacteria</taxon>
        <taxon>Burkholderiales</taxon>
        <taxon>Alcaligenaceae</taxon>
        <taxon>Pigmentiphaga</taxon>
    </lineage>
</organism>